<keyword evidence="9" id="KW-1185">Reference proteome</keyword>
<keyword evidence="5 6" id="KW-0472">Membrane</keyword>
<feature type="transmembrane region" description="Helical" evidence="6">
    <location>
        <begin position="87"/>
        <end position="106"/>
    </location>
</feature>
<feature type="transmembrane region" description="Helical" evidence="6">
    <location>
        <begin position="118"/>
        <end position="135"/>
    </location>
</feature>
<comment type="caution">
    <text evidence="8">The sequence shown here is derived from an EMBL/GenBank/DDBJ whole genome shotgun (WGS) entry which is preliminary data.</text>
</comment>
<feature type="transmembrane region" description="Helical" evidence="6">
    <location>
        <begin position="205"/>
        <end position="224"/>
    </location>
</feature>
<evidence type="ECO:0000259" key="7">
    <source>
        <dbReference type="Pfam" id="PF00892"/>
    </source>
</evidence>
<dbReference type="PANTHER" id="PTHR32322">
    <property type="entry name" value="INNER MEMBRANE TRANSPORTER"/>
    <property type="match status" value="1"/>
</dbReference>
<dbReference type="PANTHER" id="PTHR32322:SF2">
    <property type="entry name" value="EAMA DOMAIN-CONTAINING PROTEIN"/>
    <property type="match status" value="1"/>
</dbReference>
<dbReference type="GO" id="GO:0016020">
    <property type="term" value="C:membrane"/>
    <property type="evidence" value="ECO:0007669"/>
    <property type="project" value="UniProtKB-SubCell"/>
</dbReference>
<dbReference type="InterPro" id="IPR050638">
    <property type="entry name" value="AA-Vitamin_Transporters"/>
</dbReference>
<evidence type="ECO:0000256" key="6">
    <source>
        <dbReference type="SAM" id="Phobius"/>
    </source>
</evidence>
<organism evidence="8 9">
    <name type="scientific">Rhinopithecimicrobium faecis</name>
    <dbReference type="NCBI Taxonomy" id="2820698"/>
    <lineage>
        <taxon>Bacteria</taxon>
        <taxon>Pseudomonadati</taxon>
        <taxon>Bacteroidota</taxon>
        <taxon>Sphingobacteriia</taxon>
        <taxon>Sphingobacteriales</taxon>
        <taxon>Sphingobacteriaceae</taxon>
        <taxon>Rhinopithecimicrobium</taxon>
    </lineage>
</organism>
<dbReference type="EMBL" id="JAGKSB010000011">
    <property type="protein sequence ID" value="MBP3943885.1"/>
    <property type="molecule type" value="Genomic_DNA"/>
</dbReference>
<keyword evidence="3 6" id="KW-0812">Transmembrane</keyword>
<dbReference type="SUPFAM" id="SSF103481">
    <property type="entry name" value="Multidrug resistance efflux transporter EmrE"/>
    <property type="match status" value="1"/>
</dbReference>
<feature type="transmembrane region" description="Helical" evidence="6">
    <location>
        <begin position="230"/>
        <end position="253"/>
    </location>
</feature>
<proteinExistence type="inferred from homology"/>
<evidence type="ECO:0000256" key="3">
    <source>
        <dbReference type="ARBA" id="ARBA00022692"/>
    </source>
</evidence>
<comment type="similarity">
    <text evidence="2">Belongs to the EamA transporter family.</text>
</comment>
<dbReference type="RefSeq" id="WP_353547388.1">
    <property type="nucleotide sequence ID" value="NZ_JAGKSB010000011.1"/>
</dbReference>
<gene>
    <name evidence="8" type="ORF">J5U18_09950</name>
</gene>
<protein>
    <submittedName>
        <fullName evidence="8">EamA/RhaT family transporter</fullName>
    </submittedName>
</protein>
<dbReference type="AlphaFoldDB" id="A0A8T4HCA1"/>
<evidence type="ECO:0000256" key="2">
    <source>
        <dbReference type="ARBA" id="ARBA00007362"/>
    </source>
</evidence>
<evidence type="ECO:0000256" key="5">
    <source>
        <dbReference type="ARBA" id="ARBA00023136"/>
    </source>
</evidence>
<evidence type="ECO:0000256" key="1">
    <source>
        <dbReference type="ARBA" id="ARBA00004141"/>
    </source>
</evidence>
<evidence type="ECO:0000313" key="9">
    <source>
        <dbReference type="Proteomes" id="UP000679691"/>
    </source>
</evidence>
<feature type="transmembrane region" description="Helical" evidence="6">
    <location>
        <begin position="142"/>
        <end position="161"/>
    </location>
</feature>
<evidence type="ECO:0000256" key="4">
    <source>
        <dbReference type="ARBA" id="ARBA00022989"/>
    </source>
</evidence>
<dbReference type="InterPro" id="IPR000620">
    <property type="entry name" value="EamA_dom"/>
</dbReference>
<dbReference type="Gene3D" id="1.10.3730.20">
    <property type="match status" value="1"/>
</dbReference>
<sequence length="311" mass="34205">MIYVLLAVICSVTVAVLLKLAKQAGVNTEQLIVWNYPVAIICTWIFLQPSVAALYQAALITLRDFTNSAITSSAIHTGDRMFTSLPWILYGSLSVLLPTIFVMIARSLQFAGLVKTEVAQRMSLFIPLLAAYFIFDERFTGVRLLGLILGLISIICCISWHKSASNAGKTQLLYPLAVFLGMGIIDIFFKKVALQQVVSYSTSMFIIFVGAFLVALLYLGYLLVIRRQPLAINALLWGLAVGFFNFANILCYMKAHRELSENPSIVFSAMNIGVIVLGALIGVYFFKEKLSSLNKIGLAIAVIAVLLIAFL</sequence>
<feature type="transmembrane region" description="Helical" evidence="6">
    <location>
        <begin position="33"/>
        <end position="55"/>
    </location>
</feature>
<comment type="subcellular location">
    <subcellularLocation>
        <location evidence="1">Membrane</location>
        <topology evidence="1">Multi-pass membrane protein</topology>
    </subcellularLocation>
</comment>
<keyword evidence="4 6" id="KW-1133">Transmembrane helix</keyword>
<dbReference type="InterPro" id="IPR037185">
    <property type="entry name" value="EmrE-like"/>
</dbReference>
<reference evidence="8" key="1">
    <citation type="submission" date="2021-03" db="EMBL/GenBank/DDBJ databases">
        <authorList>
            <person name="Lu T."/>
            <person name="Wang Q."/>
            <person name="Han X."/>
        </authorList>
    </citation>
    <scope>NUCLEOTIDE SEQUENCE</scope>
    <source>
        <strain evidence="8">WQ 2009</strain>
    </source>
</reference>
<accession>A0A8T4HCA1</accession>
<feature type="transmembrane region" description="Helical" evidence="6">
    <location>
        <begin position="265"/>
        <end position="286"/>
    </location>
</feature>
<dbReference type="Proteomes" id="UP000679691">
    <property type="component" value="Unassembled WGS sequence"/>
</dbReference>
<evidence type="ECO:0000313" key="8">
    <source>
        <dbReference type="EMBL" id="MBP3943885.1"/>
    </source>
</evidence>
<name>A0A8T4HCA1_9SPHI</name>
<feature type="transmembrane region" description="Helical" evidence="6">
    <location>
        <begin position="173"/>
        <end position="193"/>
    </location>
</feature>
<dbReference type="Pfam" id="PF00892">
    <property type="entry name" value="EamA"/>
    <property type="match status" value="1"/>
</dbReference>
<feature type="transmembrane region" description="Helical" evidence="6">
    <location>
        <begin position="292"/>
        <end position="310"/>
    </location>
</feature>
<feature type="domain" description="EamA" evidence="7">
    <location>
        <begin position="176"/>
        <end position="309"/>
    </location>
</feature>